<dbReference type="PANTHER" id="PTHR30545">
    <property type="entry name" value="SUGAR FERMENTATION STIMULATION PROTEIN A"/>
    <property type="match status" value="1"/>
</dbReference>
<sequence>MIYENILKATFIKRPNRFIAHCMVNDKEETVHVKNTGKCRELLLEGCTVYLQEHDNPNRKTKYSLINVLKGNRLINMDSQVPNKVAYEALLSKKIILPGIDEEIVSIKCEKTYKSSRFDIYIETKTKKAFVEVKGVTLEENGVVLFPDAKTERGVKHVGELIGASKEGYESYILFVVQMNNVKYFTPNVKMHKEFGDILKEANLSGVHILAYDCNVDENSITINEKVKVVL</sequence>
<comment type="similarity">
    <text evidence="1">Belongs to the SfsA family.</text>
</comment>
<dbReference type="CDD" id="cd22359">
    <property type="entry name" value="SfsA-like_bacterial"/>
    <property type="match status" value="1"/>
</dbReference>
<dbReference type="InterPro" id="IPR005224">
    <property type="entry name" value="SfsA"/>
</dbReference>
<accession>A0ABU0N476</accession>
<dbReference type="Pfam" id="PF17746">
    <property type="entry name" value="SfsA_N"/>
    <property type="match status" value="1"/>
</dbReference>
<comment type="caution">
    <text evidence="4">The sequence shown here is derived from an EMBL/GenBank/DDBJ whole genome shotgun (WGS) entry which is preliminary data.</text>
</comment>
<dbReference type="HAMAP" id="MF_00095">
    <property type="entry name" value="SfsA"/>
    <property type="match status" value="1"/>
</dbReference>
<evidence type="ECO:0000313" key="5">
    <source>
        <dbReference type="Proteomes" id="UP001232584"/>
    </source>
</evidence>
<dbReference type="InterPro" id="IPR040452">
    <property type="entry name" value="SfsA_C"/>
</dbReference>
<evidence type="ECO:0000256" key="1">
    <source>
        <dbReference type="HAMAP-Rule" id="MF_00095"/>
    </source>
</evidence>
<dbReference type="Pfam" id="PF03749">
    <property type="entry name" value="SfsA"/>
    <property type="match status" value="1"/>
</dbReference>
<evidence type="ECO:0000259" key="3">
    <source>
        <dbReference type="Pfam" id="PF17746"/>
    </source>
</evidence>
<dbReference type="RefSeq" id="WP_250675674.1">
    <property type="nucleotide sequence ID" value="NZ_BAAACE010000028.1"/>
</dbReference>
<feature type="domain" description="SfsA N-terminal OB" evidence="3">
    <location>
        <begin position="12"/>
        <end position="76"/>
    </location>
</feature>
<dbReference type="Proteomes" id="UP001232584">
    <property type="component" value="Unassembled WGS sequence"/>
</dbReference>
<dbReference type="Gene3D" id="3.40.1350.60">
    <property type="match status" value="1"/>
</dbReference>
<dbReference type="EMBL" id="JAUSWG010000013">
    <property type="protein sequence ID" value="MDQ0557704.1"/>
    <property type="molecule type" value="Genomic_DNA"/>
</dbReference>
<dbReference type="NCBIfam" id="TIGR00230">
    <property type="entry name" value="sfsA"/>
    <property type="match status" value="1"/>
</dbReference>
<evidence type="ECO:0000313" key="4">
    <source>
        <dbReference type="EMBL" id="MDQ0557704.1"/>
    </source>
</evidence>
<organism evidence="4 5">
    <name type="scientific">Paraclostridium ghonii</name>
    <dbReference type="NCBI Taxonomy" id="29358"/>
    <lineage>
        <taxon>Bacteria</taxon>
        <taxon>Bacillati</taxon>
        <taxon>Bacillota</taxon>
        <taxon>Clostridia</taxon>
        <taxon>Peptostreptococcales</taxon>
        <taxon>Peptostreptococcaceae</taxon>
        <taxon>Paraclostridium</taxon>
    </lineage>
</organism>
<dbReference type="Gene3D" id="2.40.50.580">
    <property type="match status" value="1"/>
</dbReference>
<gene>
    <name evidence="1" type="primary">sfsA</name>
    <name evidence="4" type="ORF">QOZ92_002839</name>
</gene>
<protein>
    <recommendedName>
        <fullName evidence="1">Sugar fermentation stimulation protein homolog</fullName>
    </recommendedName>
</protein>
<proteinExistence type="inferred from homology"/>
<evidence type="ECO:0000259" key="2">
    <source>
        <dbReference type="Pfam" id="PF03749"/>
    </source>
</evidence>
<reference evidence="4 5" key="1">
    <citation type="submission" date="2023-07" db="EMBL/GenBank/DDBJ databases">
        <title>Genomic Encyclopedia of Type Strains, Phase IV (KMG-IV): sequencing the most valuable type-strain genomes for metagenomic binning, comparative biology and taxonomic classification.</title>
        <authorList>
            <person name="Goeker M."/>
        </authorList>
    </citation>
    <scope>NUCLEOTIDE SEQUENCE [LARGE SCALE GENOMIC DNA]</scope>
    <source>
        <strain evidence="4 5">DSM 15049</strain>
    </source>
</reference>
<dbReference type="InterPro" id="IPR041465">
    <property type="entry name" value="SfsA_N"/>
</dbReference>
<keyword evidence="5" id="KW-1185">Reference proteome</keyword>
<name>A0ABU0N476_9FIRM</name>
<feature type="domain" description="Sugar fermentation stimulation protein C-terminal" evidence="2">
    <location>
        <begin position="80"/>
        <end position="219"/>
    </location>
</feature>
<dbReference type="PANTHER" id="PTHR30545:SF2">
    <property type="entry name" value="SUGAR FERMENTATION STIMULATION PROTEIN A"/>
    <property type="match status" value="1"/>
</dbReference>